<dbReference type="EMBL" id="BDGX01000026">
    <property type="protein sequence ID" value="GAV50782.1"/>
    <property type="molecule type" value="Genomic_DNA"/>
</dbReference>
<evidence type="ECO:0000256" key="1">
    <source>
        <dbReference type="SAM" id="MobiDB-lite"/>
    </source>
</evidence>
<dbReference type="AlphaFoldDB" id="A0A1Q3A4Z4"/>
<gene>
    <name evidence="2" type="ORF">ZYGR_0Z02050</name>
</gene>
<feature type="compositionally biased region" description="Polar residues" evidence="1">
    <location>
        <begin position="486"/>
        <end position="498"/>
    </location>
</feature>
<feature type="compositionally biased region" description="Basic and acidic residues" evidence="1">
    <location>
        <begin position="34"/>
        <end position="52"/>
    </location>
</feature>
<comment type="caution">
    <text evidence="2">The sequence shown here is derived from an EMBL/GenBank/DDBJ whole genome shotgun (WGS) entry which is preliminary data.</text>
</comment>
<feature type="compositionally biased region" description="Low complexity" evidence="1">
    <location>
        <begin position="467"/>
        <end position="485"/>
    </location>
</feature>
<feature type="compositionally biased region" description="Basic and acidic residues" evidence="1">
    <location>
        <begin position="291"/>
        <end position="338"/>
    </location>
</feature>
<sequence length="665" mass="75178">MGLDKASIEKRVSRIELDIDHMNQMIDENLKLNEAGDRLEQDSRGQHAEDNQHLGSAATHQGELSREDSVQNSATSVYSEADGHGSITREDSLHKPSGASETVYDSQEAPVARSEASNDEYYGWSEDQQEQDEQAYTTGQSEADTEYDNEEEDPEETFQAPEERESQEHVNGGMQLHKRQFSEQYPESNDEWEDEVEEPEPEYENENENENESEKENKVQPEATPKATPRIPQAAALPEQETPRTINYETQTDIKPDIPPESQSETHSETQSDIKQNEQELPTTLPYPQEIHNHQHTHETDAQELDHKEHSHETETQEPEHRDHSYATETQEPEHKDYSYATEQYKEVPNPPRGMEFVEAREDESLDYSYEPAHQDSPETHKRTIGATQNLNSNGNSLPDTTQSVMGQGTSGEKFSDSLYDTYDDQPGLQYHQELGQEASDLPQARSSVGSYHINAPQNDPYDYSYETFETAEPAEPAPPHTANTSQDSNGSTDNPFTSDKVYERSTSGSTDTDDFIHIPKNSAQRPATTSNTPVTSRRPTNPFRVVSVGVVGPDGRTSRKTSAGTFSSYKDSNADGPAILQKKLDHLVKKCTKLQREIDYLTKMNTASSLPIEDSRKLSRAVDKLQEYLDKKNKEKYDVGVLLSRQLRREIDRGENGQFWVGTK</sequence>
<proteinExistence type="predicted"/>
<organism evidence="2 3">
    <name type="scientific">Zygosaccharomyces rouxii</name>
    <dbReference type="NCBI Taxonomy" id="4956"/>
    <lineage>
        <taxon>Eukaryota</taxon>
        <taxon>Fungi</taxon>
        <taxon>Dikarya</taxon>
        <taxon>Ascomycota</taxon>
        <taxon>Saccharomycotina</taxon>
        <taxon>Saccharomycetes</taxon>
        <taxon>Saccharomycetales</taxon>
        <taxon>Saccharomycetaceae</taxon>
        <taxon>Zygosaccharomyces</taxon>
    </lineage>
</organism>
<dbReference type="Proteomes" id="UP000187013">
    <property type="component" value="Unassembled WGS sequence"/>
</dbReference>
<feature type="compositionally biased region" description="Basic and acidic residues" evidence="1">
    <location>
        <begin position="252"/>
        <end position="278"/>
    </location>
</feature>
<feature type="compositionally biased region" description="Polar residues" evidence="1">
    <location>
        <begin position="522"/>
        <end position="540"/>
    </location>
</feature>
<dbReference type="eggNOG" id="ENOG502S1ET">
    <property type="taxonomic scope" value="Eukaryota"/>
</dbReference>
<feature type="compositionally biased region" description="Basic and acidic residues" evidence="1">
    <location>
        <begin position="373"/>
        <end position="382"/>
    </location>
</feature>
<feature type="region of interest" description="Disordered" evidence="1">
    <location>
        <begin position="370"/>
        <end position="570"/>
    </location>
</feature>
<feature type="compositionally biased region" description="Polar residues" evidence="1">
    <location>
        <begin position="561"/>
        <end position="570"/>
    </location>
</feature>
<feature type="compositionally biased region" description="Polar residues" evidence="1">
    <location>
        <begin position="386"/>
        <end position="413"/>
    </location>
</feature>
<dbReference type="OrthoDB" id="3993315at2759"/>
<protein>
    <submittedName>
        <fullName evidence="2">Uncharacterized protein</fullName>
    </submittedName>
</protein>
<feature type="compositionally biased region" description="Basic and acidic residues" evidence="1">
    <location>
        <begin position="81"/>
        <end position="94"/>
    </location>
</feature>
<name>A0A1Q3A4Z4_ZYGRO</name>
<feature type="region of interest" description="Disordered" evidence="1">
    <location>
        <begin position="34"/>
        <end position="353"/>
    </location>
</feature>
<reference evidence="2 3" key="1">
    <citation type="submission" date="2016-08" db="EMBL/GenBank/DDBJ databases">
        <title>Draft genome sequence of allopolyploid Zygosaccharomyces rouxii.</title>
        <authorList>
            <person name="Watanabe J."/>
            <person name="Uehara K."/>
            <person name="Mogi Y."/>
            <person name="Tsukioka Y."/>
        </authorList>
    </citation>
    <scope>NUCLEOTIDE SEQUENCE [LARGE SCALE GENOMIC DNA]</scope>
    <source>
        <strain evidence="2 3">NBRC 110957</strain>
    </source>
</reference>
<evidence type="ECO:0000313" key="3">
    <source>
        <dbReference type="Proteomes" id="UP000187013"/>
    </source>
</evidence>
<evidence type="ECO:0000313" key="2">
    <source>
        <dbReference type="EMBL" id="GAV50782.1"/>
    </source>
</evidence>
<feature type="compositionally biased region" description="Acidic residues" evidence="1">
    <location>
        <begin position="188"/>
        <end position="211"/>
    </location>
</feature>
<feature type="compositionally biased region" description="Acidic residues" evidence="1">
    <location>
        <begin position="143"/>
        <end position="156"/>
    </location>
</feature>
<accession>A0A1Q3A4Z4</accession>